<dbReference type="InterPro" id="IPR007345">
    <property type="entry name" value="Polysacch_pyruvyl_Trfase"/>
</dbReference>
<organism evidence="2 3">
    <name type="scientific">Saccharopolyspora rosea</name>
    <dbReference type="NCBI Taxonomy" id="524884"/>
    <lineage>
        <taxon>Bacteria</taxon>
        <taxon>Bacillati</taxon>
        <taxon>Actinomycetota</taxon>
        <taxon>Actinomycetes</taxon>
        <taxon>Pseudonocardiales</taxon>
        <taxon>Pseudonocardiaceae</taxon>
        <taxon>Saccharopolyspora</taxon>
    </lineage>
</organism>
<reference evidence="3" key="1">
    <citation type="journal article" date="2019" name="Int. J. Syst. Evol. Microbiol.">
        <title>The Global Catalogue of Microorganisms (GCM) 10K type strain sequencing project: providing services to taxonomists for standard genome sequencing and annotation.</title>
        <authorList>
            <consortium name="The Broad Institute Genomics Platform"/>
            <consortium name="The Broad Institute Genome Sequencing Center for Infectious Disease"/>
            <person name="Wu L."/>
            <person name="Ma J."/>
        </authorList>
    </citation>
    <scope>NUCLEOTIDE SEQUENCE [LARGE SCALE GENOMIC DNA]</scope>
    <source>
        <strain evidence="3">CCUG 56401</strain>
    </source>
</reference>
<comment type="caution">
    <text evidence="2">The sequence shown here is derived from an EMBL/GenBank/DDBJ whole genome shotgun (WGS) entry which is preliminary data.</text>
</comment>
<accession>A0ABW3FZX1</accession>
<evidence type="ECO:0000313" key="3">
    <source>
        <dbReference type="Proteomes" id="UP001597018"/>
    </source>
</evidence>
<dbReference type="Proteomes" id="UP001597018">
    <property type="component" value="Unassembled WGS sequence"/>
</dbReference>
<keyword evidence="3" id="KW-1185">Reference proteome</keyword>
<name>A0ABW3FZX1_9PSEU</name>
<dbReference type="Pfam" id="PF04230">
    <property type="entry name" value="PS_pyruv_trans"/>
    <property type="match status" value="1"/>
</dbReference>
<sequence>MRVLIAGWPSFPDGEATAGDVASMHHVAESLWQHGISSDCAWSPNFRPDGAALDDLSPGDYTHLVFVCGPAHGRQVERLHSRFPECRRLAVGVTVIDPDDPAVIGFHAVFPRDGADSAPSRDLTVPLAPPARPVFGVVTAPAQPEYGARRRHDEVHRALYGWLSATDCAPLPLDTRLDPGNWRHCSTVDQFVALVDRTDLVVTTRLHGLVFALARGVPALAVDPVAGGGKVTAQAAAWHWPVVTADALLADPAVLDGASGWCLSALGRAAARTRADGGGSPLIPALLDDLLAGAGCAPRS</sequence>
<feature type="domain" description="Polysaccharide pyruvyl transferase" evidence="1">
    <location>
        <begin position="186"/>
        <end position="223"/>
    </location>
</feature>
<proteinExistence type="predicted"/>
<dbReference type="GO" id="GO:0016740">
    <property type="term" value="F:transferase activity"/>
    <property type="evidence" value="ECO:0007669"/>
    <property type="project" value="UniProtKB-KW"/>
</dbReference>
<evidence type="ECO:0000259" key="1">
    <source>
        <dbReference type="Pfam" id="PF04230"/>
    </source>
</evidence>
<dbReference type="RefSeq" id="WP_345601007.1">
    <property type="nucleotide sequence ID" value="NZ_BAABLT010000023.1"/>
</dbReference>
<dbReference type="EMBL" id="JBHTIW010000040">
    <property type="protein sequence ID" value="MFD0923695.1"/>
    <property type="molecule type" value="Genomic_DNA"/>
</dbReference>
<evidence type="ECO:0000313" key="2">
    <source>
        <dbReference type="EMBL" id="MFD0923695.1"/>
    </source>
</evidence>
<protein>
    <submittedName>
        <fullName evidence="2">Polysaccharide pyruvyl transferase family protein</fullName>
    </submittedName>
</protein>
<keyword evidence="2" id="KW-0808">Transferase</keyword>
<gene>
    <name evidence="2" type="ORF">ACFQ16_28455</name>
</gene>